<dbReference type="Proteomes" id="UP000008311">
    <property type="component" value="Unassembled WGS sequence"/>
</dbReference>
<keyword evidence="3" id="KW-1185">Reference proteome</keyword>
<evidence type="ECO:0000313" key="2">
    <source>
        <dbReference type="EMBL" id="EEF31611.1"/>
    </source>
</evidence>
<dbReference type="AlphaFoldDB" id="B9SXN2"/>
<organism evidence="2 3">
    <name type="scientific">Ricinus communis</name>
    <name type="common">Castor bean</name>
    <dbReference type="NCBI Taxonomy" id="3988"/>
    <lineage>
        <taxon>Eukaryota</taxon>
        <taxon>Viridiplantae</taxon>
        <taxon>Streptophyta</taxon>
        <taxon>Embryophyta</taxon>
        <taxon>Tracheophyta</taxon>
        <taxon>Spermatophyta</taxon>
        <taxon>Magnoliopsida</taxon>
        <taxon>eudicotyledons</taxon>
        <taxon>Gunneridae</taxon>
        <taxon>Pentapetalae</taxon>
        <taxon>rosids</taxon>
        <taxon>fabids</taxon>
        <taxon>Malpighiales</taxon>
        <taxon>Euphorbiaceae</taxon>
        <taxon>Acalyphoideae</taxon>
        <taxon>Acalypheae</taxon>
        <taxon>Ricinus</taxon>
    </lineage>
</organism>
<sequence>MVETHSQTLLREGATREMEETFNSKIAAMEGKLEEKINSKLSEIDECLKSRMAKMFEAFELFINGASTLNGRRTIPPQPGDTGQHLQQNLQAQSQGFQPSF</sequence>
<dbReference type="EMBL" id="EQ974230">
    <property type="protein sequence ID" value="EEF31611.1"/>
    <property type="molecule type" value="Genomic_DNA"/>
</dbReference>
<proteinExistence type="predicted"/>
<feature type="region of interest" description="Disordered" evidence="1">
    <location>
        <begin position="71"/>
        <end position="101"/>
    </location>
</feature>
<dbReference type="InParanoid" id="B9SXN2"/>
<reference evidence="3" key="1">
    <citation type="journal article" date="2010" name="Nat. Biotechnol.">
        <title>Draft genome sequence of the oilseed species Ricinus communis.</title>
        <authorList>
            <person name="Chan A.P."/>
            <person name="Crabtree J."/>
            <person name="Zhao Q."/>
            <person name="Lorenzi H."/>
            <person name="Orvis J."/>
            <person name="Puiu D."/>
            <person name="Melake-Berhan A."/>
            <person name="Jones K.M."/>
            <person name="Redman J."/>
            <person name="Chen G."/>
            <person name="Cahoon E.B."/>
            <person name="Gedil M."/>
            <person name="Stanke M."/>
            <person name="Haas B.J."/>
            <person name="Wortman J.R."/>
            <person name="Fraser-Liggett C.M."/>
            <person name="Ravel J."/>
            <person name="Rabinowicz P.D."/>
        </authorList>
    </citation>
    <scope>NUCLEOTIDE SEQUENCE [LARGE SCALE GENOMIC DNA]</scope>
    <source>
        <strain evidence="3">cv. Hale</strain>
    </source>
</reference>
<evidence type="ECO:0000256" key="1">
    <source>
        <dbReference type="SAM" id="MobiDB-lite"/>
    </source>
</evidence>
<feature type="compositionally biased region" description="Low complexity" evidence="1">
    <location>
        <begin position="84"/>
        <end position="101"/>
    </location>
</feature>
<protein>
    <submittedName>
        <fullName evidence="2">Uncharacterized protein</fullName>
    </submittedName>
</protein>
<name>B9SXN2_RICCO</name>
<evidence type="ECO:0000313" key="3">
    <source>
        <dbReference type="Proteomes" id="UP000008311"/>
    </source>
</evidence>
<gene>
    <name evidence="2" type="ORF">RCOM_0003310</name>
</gene>
<accession>B9SXN2</accession>